<dbReference type="EMBL" id="KI546135">
    <property type="protein sequence ID" value="EST43517.1"/>
    <property type="molecule type" value="Genomic_DNA"/>
</dbReference>
<protein>
    <submittedName>
        <fullName evidence="1">Uncharacterized protein</fullName>
    </submittedName>
</protein>
<keyword evidence="3" id="KW-1185">Reference proteome</keyword>
<reference evidence="1 2" key="1">
    <citation type="journal article" date="2014" name="PLoS Genet.">
        <title>The Genome of Spironucleus salmonicida Highlights a Fish Pathogen Adapted to Fluctuating Environments.</title>
        <authorList>
            <person name="Xu F."/>
            <person name="Jerlstrom-Hultqvist J."/>
            <person name="Einarsson E."/>
            <person name="Astvaldsson A."/>
            <person name="Svard S.G."/>
            <person name="Andersson J.O."/>
        </authorList>
    </citation>
    <scope>NUCLEOTIDE SEQUENCE</scope>
    <source>
        <strain evidence="2">ATCC 50377</strain>
    </source>
</reference>
<evidence type="ECO:0000313" key="2">
    <source>
        <dbReference type="EMBL" id="KAH0577484.1"/>
    </source>
</evidence>
<name>V6LG66_9EUKA</name>
<evidence type="ECO:0000313" key="1">
    <source>
        <dbReference type="EMBL" id="EST43517.1"/>
    </source>
</evidence>
<dbReference type="AlphaFoldDB" id="V6LG66"/>
<organism evidence="1">
    <name type="scientific">Spironucleus salmonicida</name>
    <dbReference type="NCBI Taxonomy" id="348837"/>
    <lineage>
        <taxon>Eukaryota</taxon>
        <taxon>Metamonada</taxon>
        <taxon>Diplomonadida</taxon>
        <taxon>Hexamitidae</taxon>
        <taxon>Hexamitinae</taxon>
        <taxon>Spironucleus</taxon>
    </lineage>
</organism>
<gene>
    <name evidence="1" type="ORF">SS50377_16551</name>
    <name evidence="2" type="ORF">SS50377_20838</name>
</gene>
<dbReference type="EMBL" id="AUWU02000001">
    <property type="protein sequence ID" value="KAH0577484.1"/>
    <property type="molecule type" value="Genomic_DNA"/>
</dbReference>
<sequence>MSKEHIESSILASLRAENQRLLRQNLEKDLQERQHQAATEAAALQLQTARNENCELRNRISELTKSHELHRQSIAHDRDAAVAGLRAQLLQAQQDVEARLLEDARVQQQSLAHQIALLNAQNAVLRQEVAGQTEFYAQRLEELQRVQAAMNQDLLHAQHEVGHRDLQILAMAHQLEMLSERKELLSQLRQESASAESFE</sequence>
<proteinExistence type="predicted"/>
<reference evidence="2" key="2">
    <citation type="submission" date="2020-12" db="EMBL/GenBank/DDBJ databases">
        <title>New Spironucleus salmonicida genome in near-complete chromosomes.</title>
        <authorList>
            <person name="Xu F."/>
            <person name="Kurt Z."/>
            <person name="Jimenez-Gonzalez A."/>
            <person name="Astvaldsson A."/>
            <person name="Andersson J.O."/>
            <person name="Svard S.G."/>
        </authorList>
    </citation>
    <scope>NUCLEOTIDE SEQUENCE</scope>
    <source>
        <strain evidence="2">ATCC 50377</strain>
    </source>
</reference>
<dbReference type="Proteomes" id="UP000018208">
    <property type="component" value="Unassembled WGS sequence"/>
</dbReference>
<dbReference type="VEuPathDB" id="GiardiaDB:SS50377_20838"/>
<evidence type="ECO:0000313" key="3">
    <source>
        <dbReference type="Proteomes" id="UP000018208"/>
    </source>
</evidence>
<accession>V6LG66</accession>